<dbReference type="EnsemblBacteria" id="ABK77803">
    <property type="protein sequence ID" value="ABK77803"/>
    <property type="gene ID" value="CENSYa_1179"/>
</dbReference>
<dbReference type="HOGENOM" id="CLU_135915_1_1_2"/>
<feature type="transmembrane region" description="Helical" evidence="1">
    <location>
        <begin position="6"/>
        <end position="29"/>
    </location>
</feature>
<organism evidence="2 3">
    <name type="scientific">Cenarchaeum symbiosum (strain A)</name>
    <dbReference type="NCBI Taxonomy" id="414004"/>
    <lineage>
        <taxon>Archaea</taxon>
        <taxon>Nitrososphaerota</taxon>
        <taxon>Candidatus Cenarchaeales</taxon>
        <taxon>Candidatus Cenarchaeaceae</taxon>
        <taxon>Candidatus Cenarchaeum</taxon>
    </lineage>
</organism>
<dbReference type="GO" id="GO:0016020">
    <property type="term" value="C:membrane"/>
    <property type="evidence" value="ECO:0007669"/>
    <property type="project" value="InterPro"/>
</dbReference>
<evidence type="ECO:0000313" key="3">
    <source>
        <dbReference type="Proteomes" id="UP000000758"/>
    </source>
</evidence>
<dbReference type="EMBL" id="DP000238">
    <property type="protein sequence ID" value="ABK77803.1"/>
    <property type="molecule type" value="Genomic_DNA"/>
</dbReference>
<evidence type="ECO:0000313" key="2">
    <source>
        <dbReference type="EMBL" id="ABK77803.1"/>
    </source>
</evidence>
<reference evidence="2 3" key="1">
    <citation type="journal article" date="2006" name="Proc. Natl. Acad. Sci. U.S.A.">
        <title>Genomic analysis of the uncultivated marine crenarchaeote Cenarchaeum symbiosum.</title>
        <authorList>
            <person name="Hallam S.J."/>
            <person name="Konstantinidis K.T."/>
            <person name="Putnam N."/>
            <person name="Schleper C."/>
            <person name="Watanabe Y."/>
            <person name="Sugahara J."/>
            <person name="Preston C."/>
            <person name="de la Torre J."/>
            <person name="Richardson P.M."/>
            <person name="DeLong E.F."/>
        </authorList>
    </citation>
    <scope>NUCLEOTIDE SEQUENCE [LARGE SCALE GENOMIC DNA]</scope>
    <source>
        <strain evidence="3">A</strain>
    </source>
</reference>
<feature type="transmembrane region" description="Helical" evidence="1">
    <location>
        <begin position="41"/>
        <end position="60"/>
    </location>
</feature>
<dbReference type="STRING" id="414004.CENSYa_1179"/>
<sequence length="101" mass="11277">MTTVDIALLDVVAVAGGVLILSGWVHQIIKAYKTKSLRDVSWYLTMFIGAGSVLWITYGVHIWDVYIIGTNVAGITLMVTVILMKRKYDKMARRPPGPRLK</sequence>
<dbReference type="InterPro" id="IPR004316">
    <property type="entry name" value="SWEET_rpt"/>
</dbReference>
<keyword evidence="1" id="KW-0472">Membrane</keyword>
<name>A0RWT6_CENSY</name>
<protein>
    <recommendedName>
        <fullName evidence="4">MtN3 and saliva related transmembrane protein</fullName>
    </recommendedName>
</protein>
<keyword evidence="3" id="KW-1185">Reference proteome</keyword>
<dbReference type="Proteomes" id="UP000000758">
    <property type="component" value="Chromosome"/>
</dbReference>
<accession>A0RWT6</accession>
<evidence type="ECO:0000256" key="1">
    <source>
        <dbReference type="SAM" id="Phobius"/>
    </source>
</evidence>
<proteinExistence type="predicted"/>
<keyword evidence="1" id="KW-1133">Transmembrane helix</keyword>
<evidence type="ECO:0008006" key="4">
    <source>
        <dbReference type="Google" id="ProtNLM"/>
    </source>
</evidence>
<dbReference type="Pfam" id="PF03083">
    <property type="entry name" value="MtN3_slv"/>
    <property type="match status" value="1"/>
</dbReference>
<dbReference type="KEGG" id="csy:CENSYa_1179"/>
<dbReference type="Gene3D" id="1.20.1280.290">
    <property type="match status" value="1"/>
</dbReference>
<feature type="transmembrane region" description="Helical" evidence="1">
    <location>
        <begin position="66"/>
        <end position="84"/>
    </location>
</feature>
<gene>
    <name evidence="2" type="ordered locus">CENSYa_1179</name>
</gene>
<keyword evidence="1" id="KW-0812">Transmembrane</keyword>
<dbReference type="AlphaFoldDB" id="A0RWT6"/>